<protein>
    <submittedName>
        <fullName evidence="3">Uncharacterized protein</fullName>
    </submittedName>
</protein>
<dbReference type="AlphaFoldDB" id="A0A179FFS9"/>
<dbReference type="GeneID" id="28848873"/>
<dbReference type="EMBL" id="LSBJ02000005">
    <property type="protein sequence ID" value="OAQ64465.1"/>
    <property type="molecule type" value="Genomic_DNA"/>
</dbReference>
<evidence type="ECO:0000256" key="2">
    <source>
        <dbReference type="SAM" id="SignalP"/>
    </source>
</evidence>
<dbReference type="Pfam" id="PF19535">
    <property type="entry name" value="DUF6060"/>
    <property type="match status" value="1"/>
</dbReference>
<dbReference type="Proteomes" id="UP000078397">
    <property type="component" value="Unassembled WGS sequence"/>
</dbReference>
<comment type="caution">
    <text evidence="3">The sequence shown here is derived from an EMBL/GenBank/DDBJ whole genome shotgun (WGS) entry which is preliminary data.</text>
</comment>
<dbReference type="KEGG" id="pchm:VFPPC_05734"/>
<feature type="signal peptide" evidence="2">
    <location>
        <begin position="1"/>
        <end position="22"/>
    </location>
</feature>
<feature type="compositionally biased region" description="Basic and acidic residues" evidence="1">
    <location>
        <begin position="201"/>
        <end position="227"/>
    </location>
</feature>
<keyword evidence="2" id="KW-0732">Signal</keyword>
<dbReference type="OrthoDB" id="3634414at2759"/>
<accession>A0A179FFS9</accession>
<gene>
    <name evidence="3" type="ORF">VFPPC_05734</name>
</gene>
<evidence type="ECO:0000313" key="3">
    <source>
        <dbReference type="EMBL" id="OAQ64465.1"/>
    </source>
</evidence>
<dbReference type="RefSeq" id="XP_018141779.1">
    <property type="nucleotide sequence ID" value="XM_018284879.1"/>
</dbReference>
<evidence type="ECO:0000313" key="4">
    <source>
        <dbReference type="Proteomes" id="UP000078397"/>
    </source>
</evidence>
<keyword evidence="4" id="KW-1185">Reference proteome</keyword>
<reference evidence="3 4" key="1">
    <citation type="journal article" date="2016" name="PLoS Pathog.">
        <title>Biosynthesis of antibiotic leucinostatins in bio-control fungus Purpureocillium lilacinum and their inhibition on phytophthora revealed by genome mining.</title>
        <authorList>
            <person name="Wang G."/>
            <person name="Liu Z."/>
            <person name="Lin R."/>
            <person name="Li E."/>
            <person name="Mao Z."/>
            <person name="Ling J."/>
            <person name="Yang Y."/>
            <person name="Yin W.B."/>
            <person name="Xie B."/>
        </authorList>
    </citation>
    <scope>NUCLEOTIDE SEQUENCE [LARGE SCALE GENOMIC DNA]</scope>
    <source>
        <strain evidence="3">170</strain>
    </source>
</reference>
<organism evidence="3 4">
    <name type="scientific">Pochonia chlamydosporia 170</name>
    <dbReference type="NCBI Taxonomy" id="1380566"/>
    <lineage>
        <taxon>Eukaryota</taxon>
        <taxon>Fungi</taxon>
        <taxon>Dikarya</taxon>
        <taxon>Ascomycota</taxon>
        <taxon>Pezizomycotina</taxon>
        <taxon>Sordariomycetes</taxon>
        <taxon>Hypocreomycetidae</taxon>
        <taxon>Hypocreales</taxon>
        <taxon>Clavicipitaceae</taxon>
        <taxon>Pochonia</taxon>
    </lineage>
</organism>
<dbReference type="InterPro" id="IPR045702">
    <property type="entry name" value="DUF6060"/>
</dbReference>
<feature type="region of interest" description="Disordered" evidence="1">
    <location>
        <begin position="185"/>
        <end position="240"/>
    </location>
</feature>
<feature type="chain" id="PRO_5008101625" evidence="2">
    <location>
        <begin position="23"/>
        <end position="346"/>
    </location>
</feature>
<proteinExistence type="predicted"/>
<sequence length="346" mass="36254">MTLKHLPVAIAATLAYLQGVQAGNPFAFCTDNKCEKCPVSVTSDGTGYPNCVVYESKDIFPGQGFTGSKGGGYAPFINIEEPDHGCSVIIKSPADTDIQGCGYPIGSFKHAACAAVNLDKTFMVQFCCGSGDCEAAGASKRSSRFNRAYLEGRAGGGGGVYLQDQDGNVIKPLKEGPPINARSLLKGEHKRQAIKPPHLQTRKDKGRCDGDWKPDSDATDKYTKPSEKTTVVANDVDGGSGGTTITITAERSQSWTNGTNFDFGIADILSLGASISNSFTEEKSDTRSKAFSVPAGQSGDVGFTAFLVCTKGSGTCDGKKVSGEICMPKVTEDDGLDGITAVIAHS</sequence>
<name>A0A179FFS9_METCM</name>
<evidence type="ECO:0000256" key="1">
    <source>
        <dbReference type="SAM" id="MobiDB-lite"/>
    </source>
</evidence>